<comment type="caution">
    <text evidence="2">The sequence shown here is derived from an EMBL/GenBank/DDBJ whole genome shotgun (WGS) entry which is preliminary data.</text>
</comment>
<dbReference type="AlphaFoldDB" id="A0AAV0B434"/>
<evidence type="ECO:0000313" key="3">
    <source>
        <dbReference type="Proteomes" id="UP001153365"/>
    </source>
</evidence>
<keyword evidence="3" id="KW-1185">Reference proteome</keyword>
<reference evidence="2" key="1">
    <citation type="submission" date="2022-06" db="EMBL/GenBank/DDBJ databases">
        <authorList>
            <consortium name="SYNGENTA / RWTH Aachen University"/>
        </authorList>
    </citation>
    <scope>NUCLEOTIDE SEQUENCE</scope>
</reference>
<proteinExistence type="predicted"/>
<accession>A0AAV0B434</accession>
<protein>
    <submittedName>
        <fullName evidence="2">Expressed protein</fullName>
    </submittedName>
</protein>
<evidence type="ECO:0000256" key="1">
    <source>
        <dbReference type="SAM" id="SignalP"/>
    </source>
</evidence>
<name>A0AAV0B434_PHAPC</name>
<dbReference type="EMBL" id="CALTRL010002952">
    <property type="protein sequence ID" value="CAH7677188.1"/>
    <property type="molecule type" value="Genomic_DNA"/>
</dbReference>
<gene>
    <name evidence="2" type="ORF">PPACK8108_LOCUS12331</name>
</gene>
<keyword evidence="1" id="KW-0732">Signal</keyword>
<sequence>MTLVWVLLIISGLIGWAKNACHLYGTTSAIIELILTFPTQIPFSVPRLVTELCHSQLLFKIKIKIKTVIF</sequence>
<feature type="chain" id="PRO_5043661899" evidence="1">
    <location>
        <begin position="18"/>
        <end position="70"/>
    </location>
</feature>
<feature type="signal peptide" evidence="1">
    <location>
        <begin position="1"/>
        <end position="17"/>
    </location>
</feature>
<organism evidence="2 3">
    <name type="scientific">Phakopsora pachyrhizi</name>
    <name type="common">Asian soybean rust disease fungus</name>
    <dbReference type="NCBI Taxonomy" id="170000"/>
    <lineage>
        <taxon>Eukaryota</taxon>
        <taxon>Fungi</taxon>
        <taxon>Dikarya</taxon>
        <taxon>Basidiomycota</taxon>
        <taxon>Pucciniomycotina</taxon>
        <taxon>Pucciniomycetes</taxon>
        <taxon>Pucciniales</taxon>
        <taxon>Phakopsoraceae</taxon>
        <taxon>Phakopsora</taxon>
    </lineage>
</organism>
<evidence type="ECO:0000313" key="2">
    <source>
        <dbReference type="EMBL" id="CAH7677188.1"/>
    </source>
</evidence>
<dbReference type="Proteomes" id="UP001153365">
    <property type="component" value="Unassembled WGS sequence"/>
</dbReference>